<feature type="transmembrane region" description="Helical" evidence="2">
    <location>
        <begin position="6"/>
        <end position="28"/>
    </location>
</feature>
<feature type="transmembrane region" description="Helical" evidence="2">
    <location>
        <begin position="40"/>
        <end position="61"/>
    </location>
</feature>
<dbReference type="PANTHER" id="PTHR34703:SF1">
    <property type="entry name" value="ANTIPORTER SUBUNIT MNHG2-RELATED"/>
    <property type="match status" value="1"/>
</dbReference>
<proteinExistence type="predicted"/>
<evidence type="ECO:0000256" key="2">
    <source>
        <dbReference type="SAM" id="Phobius"/>
    </source>
</evidence>
<gene>
    <name evidence="3" type="ORF">PDM28_17605</name>
</gene>
<sequence length="146" mass="16003">MITFIQVALSLLLLFGCFFILVGALGLVKLDTFFKRLHAPTKASTLGVGCVLLGSVLYHIFLGEDPQPRELLITVFLFITAPISAHMMAKAALSLMMEKRPSLPGNETAEEEQLPPPRPRMGPERGDDGERVATRTDPTADPEQEL</sequence>
<keyword evidence="2" id="KW-1133">Transmembrane helix</keyword>
<feature type="compositionally biased region" description="Basic and acidic residues" evidence="1">
    <location>
        <begin position="121"/>
        <end position="134"/>
    </location>
</feature>
<evidence type="ECO:0000313" key="4">
    <source>
        <dbReference type="Proteomes" id="UP001305421"/>
    </source>
</evidence>
<name>A0ABY9YCG9_9GAMM</name>
<organism evidence="3 4">
    <name type="scientific">Stenotrophomonas aracearum</name>
    <dbReference type="NCBI Taxonomy" id="3003272"/>
    <lineage>
        <taxon>Bacteria</taxon>
        <taxon>Pseudomonadati</taxon>
        <taxon>Pseudomonadota</taxon>
        <taxon>Gammaproteobacteria</taxon>
        <taxon>Lysobacterales</taxon>
        <taxon>Lysobacteraceae</taxon>
        <taxon>Stenotrophomonas</taxon>
    </lineage>
</organism>
<evidence type="ECO:0000256" key="1">
    <source>
        <dbReference type="SAM" id="MobiDB-lite"/>
    </source>
</evidence>
<dbReference type="EMBL" id="CP115543">
    <property type="protein sequence ID" value="WNH48456.1"/>
    <property type="molecule type" value="Genomic_DNA"/>
</dbReference>
<dbReference type="NCBIfam" id="NF009313">
    <property type="entry name" value="PRK12674.1-1"/>
    <property type="match status" value="1"/>
</dbReference>
<reference evidence="3 4" key="1">
    <citation type="submission" date="2022-12" db="EMBL/GenBank/DDBJ databases">
        <title>Two new species, Stenotrophomonas aracearum and Stenotrophomonas oahuensis, isolated from Anthurium (Araceae family) in Hawaii.</title>
        <authorList>
            <person name="Chunag S.C."/>
            <person name="Dobhal S."/>
            <person name="Alvarez A."/>
            <person name="Arif M."/>
        </authorList>
    </citation>
    <scope>NUCLEOTIDE SEQUENCE [LARGE SCALE GENOMIC DNA]</scope>
    <source>
        <strain evidence="3 4">A5588</strain>
    </source>
</reference>
<dbReference type="NCBIfam" id="TIGR01300">
    <property type="entry name" value="CPA3_mnhG_phaG"/>
    <property type="match status" value="1"/>
</dbReference>
<evidence type="ECO:0000313" key="3">
    <source>
        <dbReference type="EMBL" id="WNH48456.1"/>
    </source>
</evidence>
<dbReference type="InterPro" id="IPR005133">
    <property type="entry name" value="PhaG_MnhG_YufB"/>
</dbReference>
<dbReference type="PANTHER" id="PTHR34703">
    <property type="entry name" value="ANTIPORTER SUBUNIT MNHG2-RELATED"/>
    <property type="match status" value="1"/>
</dbReference>
<protein>
    <submittedName>
        <fullName evidence="3">Na+/H+ antiporter subunit G</fullName>
    </submittedName>
</protein>
<keyword evidence="4" id="KW-1185">Reference proteome</keyword>
<feature type="region of interest" description="Disordered" evidence="1">
    <location>
        <begin position="101"/>
        <end position="146"/>
    </location>
</feature>
<feature type="transmembrane region" description="Helical" evidence="2">
    <location>
        <begin position="73"/>
        <end position="93"/>
    </location>
</feature>
<keyword evidence="2" id="KW-0812">Transmembrane</keyword>
<accession>A0ABY9YCG9</accession>
<dbReference type="RefSeq" id="WP_311183031.1">
    <property type="nucleotide sequence ID" value="NZ_CP115543.1"/>
</dbReference>
<dbReference type="Pfam" id="PF03334">
    <property type="entry name" value="PhaG_MnhG_YufB"/>
    <property type="match status" value="1"/>
</dbReference>
<keyword evidence="2" id="KW-0472">Membrane</keyword>
<dbReference type="NCBIfam" id="NF009316">
    <property type="entry name" value="PRK12674.1-5"/>
    <property type="match status" value="1"/>
</dbReference>
<dbReference type="Proteomes" id="UP001305421">
    <property type="component" value="Chromosome"/>
</dbReference>